<evidence type="ECO:0000256" key="2">
    <source>
        <dbReference type="ARBA" id="ARBA00009142"/>
    </source>
</evidence>
<keyword evidence="4 6" id="KW-1133">Transmembrane helix</keyword>
<gene>
    <name evidence="7" type="ORF">HG933_06550</name>
</gene>
<dbReference type="InterPro" id="IPR002781">
    <property type="entry name" value="TM_pro_TauE-like"/>
</dbReference>
<dbReference type="PANTHER" id="PTHR43701:SF2">
    <property type="entry name" value="MEMBRANE TRANSPORTER PROTEIN YJNA-RELATED"/>
    <property type="match status" value="1"/>
</dbReference>
<organism evidence="7 8">
    <name type="scientific">Megasphaera elsdenii</name>
    <dbReference type="NCBI Taxonomy" id="907"/>
    <lineage>
        <taxon>Bacteria</taxon>
        <taxon>Bacillati</taxon>
        <taxon>Bacillota</taxon>
        <taxon>Negativicutes</taxon>
        <taxon>Veillonellales</taxon>
        <taxon>Veillonellaceae</taxon>
        <taxon>Megasphaera</taxon>
    </lineage>
</organism>
<name>A0A848ET12_MEGEL</name>
<feature type="transmembrane region" description="Helical" evidence="6">
    <location>
        <begin position="168"/>
        <end position="190"/>
    </location>
</feature>
<feature type="transmembrane region" description="Helical" evidence="6">
    <location>
        <begin position="136"/>
        <end position="162"/>
    </location>
</feature>
<evidence type="ECO:0000256" key="3">
    <source>
        <dbReference type="ARBA" id="ARBA00022692"/>
    </source>
</evidence>
<reference evidence="7 8" key="1">
    <citation type="submission" date="2020-04" db="EMBL/GenBank/DDBJ databases">
        <authorList>
            <person name="Hitch T.C.A."/>
            <person name="Wylensek D."/>
            <person name="Clavel T."/>
        </authorList>
    </citation>
    <scope>NUCLEOTIDE SEQUENCE [LARGE SCALE GENOMIC DNA]</scope>
    <source>
        <strain evidence="7 8">WCA-386-APC-2A</strain>
    </source>
</reference>
<dbReference type="InterPro" id="IPR051598">
    <property type="entry name" value="TSUP/Inactive_protease-like"/>
</dbReference>
<feature type="transmembrane region" description="Helical" evidence="6">
    <location>
        <begin position="36"/>
        <end position="57"/>
    </location>
</feature>
<comment type="caution">
    <text evidence="7">The sequence shown here is derived from an EMBL/GenBank/DDBJ whole genome shotgun (WGS) entry which is preliminary data.</text>
</comment>
<evidence type="ECO:0000256" key="6">
    <source>
        <dbReference type="RuleBase" id="RU363041"/>
    </source>
</evidence>
<dbReference type="Pfam" id="PF01925">
    <property type="entry name" value="TauE"/>
    <property type="match status" value="1"/>
</dbReference>
<comment type="similarity">
    <text evidence="2 6">Belongs to the 4-toluene sulfonate uptake permease (TSUP) (TC 2.A.102) family.</text>
</comment>
<accession>A0A848ET12</accession>
<dbReference type="GO" id="GO:0005886">
    <property type="term" value="C:plasma membrane"/>
    <property type="evidence" value="ECO:0007669"/>
    <property type="project" value="UniProtKB-SubCell"/>
</dbReference>
<evidence type="ECO:0000256" key="4">
    <source>
        <dbReference type="ARBA" id="ARBA00022989"/>
    </source>
</evidence>
<dbReference type="AlphaFoldDB" id="A0A848ET12"/>
<dbReference type="Proteomes" id="UP000536773">
    <property type="component" value="Unassembled WGS sequence"/>
</dbReference>
<feature type="transmembrane region" description="Helical" evidence="6">
    <location>
        <begin position="69"/>
        <end position="88"/>
    </location>
</feature>
<feature type="transmembrane region" description="Helical" evidence="6">
    <location>
        <begin position="94"/>
        <end position="115"/>
    </location>
</feature>
<keyword evidence="3 6" id="KW-0812">Transmembrane</keyword>
<protein>
    <recommendedName>
        <fullName evidence="6">Probable membrane transporter protein</fullName>
    </recommendedName>
</protein>
<evidence type="ECO:0000313" key="8">
    <source>
        <dbReference type="Proteomes" id="UP000536773"/>
    </source>
</evidence>
<comment type="subcellular location">
    <subcellularLocation>
        <location evidence="6">Cell membrane</location>
        <topology evidence="6">Multi-pass membrane protein</topology>
    </subcellularLocation>
    <subcellularLocation>
        <location evidence="1">Membrane</location>
        <topology evidence="1">Multi-pass membrane protein</topology>
    </subcellularLocation>
</comment>
<feature type="transmembrane region" description="Helical" evidence="6">
    <location>
        <begin position="7"/>
        <end position="30"/>
    </location>
</feature>
<proteinExistence type="inferred from homology"/>
<dbReference type="EMBL" id="JABBJH010000007">
    <property type="protein sequence ID" value="NMK39039.1"/>
    <property type="molecule type" value="Genomic_DNA"/>
</dbReference>
<evidence type="ECO:0000256" key="1">
    <source>
        <dbReference type="ARBA" id="ARBA00004141"/>
    </source>
</evidence>
<evidence type="ECO:0000256" key="5">
    <source>
        <dbReference type="ARBA" id="ARBA00023136"/>
    </source>
</evidence>
<keyword evidence="5 6" id="KW-0472">Membrane</keyword>
<evidence type="ECO:0000313" key="7">
    <source>
        <dbReference type="EMBL" id="NMK39039.1"/>
    </source>
</evidence>
<sequence>MIFLAMIVLGVMIGFLGAGGAGVTITLLTVGFGVPVHMALAVSLASMTFTMISGTISHYREREVEVKPGLIIGGSGIFGSIAGASVSNLMPADILSVMTAVMLMVSGFILYIRLYHDGWLSRHFPVRQTLLTGRKLYLYGAITGLIIGFLSSAFGIGAAAFIQIALMVVFGISLLRAIGTCMMIVLPISAAGGLSYLFNGRLDLLIFIQTLCGLGFGAYIGAQFTHLAPKGLLQFALVLVPVLSGIIMLVFSR</sequence>
<keyword evidence="6" id="KW-1003">Cell membrane</keyword>
<feature type="transmembrane region" description="Helical" evidence="6">
    <location>
        <begin position="232"/>
        <end position="251"/>
    </location>
</feature>
<dbReference type="RefSeq" id="WP_169013511.1">
    <property type="nucleotide sequence ID" value="NZ_JABBJH010000007.1"/>
</dbReference>
<dbReference type="PANTHER" id="PTHR43701">
    <property type="entry name" value="MEMBRANE TRANSPORTER PROTEIN MJ0441-RELATED"/>
    <property type="match status" value="1"/>
</dbReference>
<feature type="transmembrane region" description="Helical" evidence="6">
    <location>
        <begin position="202"/>
        <end position="220"/>
    </location>
</feature>